<name>A0A4R8FC87_9RHOB</name>
<reference evidence="1 2" key="1">
    <citation type="submission" date="2019-03" db="EMBL/GenBank/DDBJ databases">
        <title>Genomic Encyclopedia of Type Strains, Phase IV (KMG-IV): sequencing the most valuable type-strain genomes for metagenomic binning, comparative biology and taxonomic classification.</title>
        <authorList>
            <person name="Goeker M."/>
        </authorList>
    </citation>
    <scope>NUCLEOTIDE SEQUENCE [LARGE SCALE GENOMIC DNA]</scope>
    <source>
        <strain evidence="1 2">JA181</strain>
    </source>
</reference>
<dbReference type="EMBL" id="SOEB01000054">
    <property type="protein sequence ID" value="TDX19821.1"/>
    <property type="molecule type" value="Genomic_DNA"/>
</dbReference>
<accession>A0A4R8FC87</accession>
<proteinExistence type="predicted"/>
<evidence type="ECO:0000313" key="1">
    <source>
        <dbReference type="EMBL" id="TDX19821.1"/>
    </source>
</evidence>
<dbReference type="Proteomes" id="UP000295484">
    <property type="component" value="Unassembled WGS sequence"/>
</dbReference>
<organism evidence="1 2">
    <name type="scientific">Rhodovulum visakhapatnamense</name>
    <dbReference type="NCBI Taxonomy" id="364297"/>
    <lineage>
        <taxon>Bacteria</taxon>
        <taxon>Pseudomonadati</taxon>
        <taxon>Pseudomonadota</taxon>
        <taxon>Alphaproteobacteria</taxon>
        <taxon>Rhodobacterales</taxon>
        <taxon>Paracoccaceae</taxon>
        <taxon>Rhodovulum</taxon>
    </lineage>
</organism>
<feature type="non-terminal residue" evidence="1">
    <location>
        <position position="38"/>
    </location>
</feature>
<sequence length="38" mass="3880">MTQSTYLPNVTHTKAQAFAFFQGALAAAASTNAGPTPP</sequence>
<gene>
    <name evidence="1" type="ORF">EV657_1549</name>
</gene>
<protein>
    <submittedName>
        <fullName evidence="1">Uncharacterized protein</fullName>
    </submittedName>
</protein>
<evidence type="ECO:0000313" key="2">
    <source>
        <dbReference type="Proteomes" id="UP000295484"/>
    </source>
</evidence>
<dbReference type="AlphaFoldDB" id="A0A4R8FC87"/>
<comment type="caution">
    <text evidence="1">The sequence shown here is derived from an EMBL/GenBank/DDBJ whole genome shotgun (WGS) entry which is preliminary data.</text>
</comment>